<protein>
    <submittedName>
        <fullName evidence="1">Uncharacterized protein</fullName>
    </submittedName>
</protein>
<dbReference type="Proteomes" id="UP001057452">
    <property type="component" value="Chromosome 9"/>
</dbReference>
<name>A0ACB9X157_CHAAC</name>
<dbReference type="EMBL" id="CM043793">
    <property type="protein sequence ID" value="KAI4820215.1"/>
    <property type="molecule type" value="Genomic_DNA"/>
</dbReference>
<comment type="caution">
    <text evidence="1">The sequence shown here is derived from an EMBL/GenBank/DDBJ whole genome shotgun (WGS) entry which is preliminary data.</text>
</comment>
<evidence type="ECO:0000313" key="1">
    <source>
        <dbReference type="EMBL" id="KAI4820215.1"/>
    </source>
</evidence>
<accession>A0ACB9X157</accession>
<sequence length="83" mass="9631">MLSFRAPTWSSVLGLWLQRGVPCWDPELVSMAPCRPSHMVPSSFTVTEREREEIKTNMWWQGELHMMNRCNQYRLAVIGGGCF</sequence>
<gene>
    <name evidence="1" type="ORF">KUCAC02_028199</name>
</gene>
<proteinExistence type="predicted"/>
<keyword evidence="2" id="KW-1185">Reference proteome</keyword>
<reference evidence="1" key="1">
    <citation type="submission" date="2022-05" db="EMBL/GenBank/DDBJ databases">
        <title>Chromosome-level genome of Chaenocephalus aceratus.</title>
        <authorList>
            <person name="Park H."/>
        </authorList>
    </citation>
    <scope>NUCLEOTIDE SEQUENCE</scope>
    <source>
        <strain evidence="1">KU_202001</strain>
    </source>
</reference>
<organism evidence="1 2">
    <name type="scientific">Chaenocephalus aceratus</name>
    <name type="common">Blackfin icefish</name>
    <name type="synonym">Chaenichthys aceratus</name>
    <dbReference type="NCBI Taxonomy" id="36190"/>
    <lineage>
        <taxon>Eukaryota</taxon>
        <taxon>Metazoa</taxon>
        <taxon>Chordata</taxon>
        <taxon>Craniata</taxon>
        <taxon>Vertebrata</taxon>
        <taxon>Euteleostomi</taxon>
        <taxon>Actinopterygii</taxon>
        <taxon>Neopterygii</taxon>
        <taxon>Teleostei</taxon>
        <taxon>Neoteleostei</taxon>
        <taxon>Acanthomorphata</taxon>
        <taxon>Eupercaria</taxon>
        <taxon>Perciformes</taxon>
        <taxon>Notothenioidei</taxon>
        <taxon>Channichthyidae</taxon>
        <taxon>Chaenocephalus</taxon>
    </lineage>
</organism>
<evidence type="ECO:0000313" key="2">
    <source>
        <dbReference type="Proteomes" id="UP001057452"/>
    </source>
</evidence>